<evidence type="ECO:0000256" key="6">
    <source>
        <dbReference type="ARBA" id="ARBA00043993"/>
    </source>
</evidence>
<dbReference type="PANTHER" id="PTHR30509:SF9">
    <property type="entry name" value="MULTIDRUG RESISTANCE PROTEIN MDTO"/>
    <property type="match status" value="1"/>
</dbReference>
<gene>
    <name evidence="10" type="ORF">SAMN04488027_104265</name>
</gene>
<feature type="domain" description="Integral membrane protein YccS N-terminal" evidence="8">
    <location>
        <begin position="75"/>
        <end position="323"/>
    </location>
</feature>
<evidence type="ECO:0000256" key="7">
    <source>
        <dbReference type="SAM" id="Phobius"/>
    </source>
</evidence>
<evidence type="ECO:0000256" key="5">
    <source>
        <dbReference type="ARBA" id="ARBA00023136"/>
    </source>
</evidence>
<keyword evidence="4 7" id="KW-1133">Transmembrane helix</keyword>
<proteinExistence type="inferred from homology"/>
<comment type="similarity">
    <text evidence="6">Belongs to the YccS/YhfK family.</text>
</comment>
<organism evidence="10 11">
    <name type="scientific">Psychroflexus sediminis</name>
    <dbReference type="NCBI Taxonomy" id="470826"/>
    <lineage>
        <taxon>Bacteria</taxon>
        <taxon>Pseudomonadati</taxon>
        <taxon>Bacteroidota</taxon>
        <taxon>Flavobacteriia</taxon>
        <taxon>Flavobacteriales</taxon>
        <taxon>Flavobacteriaceae</taxon>
        <taxon>Psychroflexus</taxon>
    </lineage>
</organism>
<keyword evidence="2" id="KW-1003">Cell membrane</keyword>
<protein>
    <submittedName>
        <fullName evidence="10">Uncharacterized membrane protein YccC</fullName>
    </submittedName>
</protein>
<feature type="transmembrane region" description="Helical" evidence="7">
    <location>
        <begin position="453"/>
        <end position="485"/>
    </location>
</feature>
<comment type="subcellular location">
    <subcellularLocation>
        <location evidence="1">Cell membrane</location>
        <topology evidence="1">Multi-pass membrane protein</topology>
    </subcellularLocation>
</comment>
<dbReference type="OrthoDB" id="8670769at2"/>
<feature type="transmembrane region" description="Helical" evidence="7">
    <location>
        <begin position="491"/>
        <end position="509"/>
    </location>
</feature>
<keyword evidence="3 7" id="KW-0812">Transmembrane</keyword>
<dbReference type="PANTHER" id="PTHR30509">
    <property type="entry name" value="P-HYDROXYBENZOIC ACID EFFLUX PUMP SUBUNIT-RELATED"/>
    <property type="match status" value="1"/>
</dbReference>
<feature type="transmembrane region" description="Helical" evidence="7">
    <location>
        <begin position="66"/>
        <end position="83"/>
    </location>
</feature>
<feature type="domain" description="Integral membrane bound transporter" evidence="9">
    <location>
        <begin position="411"/>
        <end position="533"/>
    </location>
</feature>
<dbReference type="Proteomes" id="UP000199296">
    <property type="component" value="Unassembled WGS sequence"/>
</dbReference>
<feature type="transmembrane region" description="Helical" evidence="7">
    <location>
        <begin position="521"/>
        <end position="539"/>
    </location>
</feature>
<name>A0A1G7VZR6_9FLAO</name>
<evidence type="ECO:0000313" key="11">
    <source>
        <dbReference type="Proteomes" id="UP000199296"/>
    </source>
</evidence>
<reference evidence="10 11" key="1">
    <citation type="submission" date="2016-10" db="EMBL/GenBank/DDBJ databases">
        <authorList>
            <person name="de Groot N.N."/>
        </authorList>
    </citation>
    <scope>NUCLEOTIDE SEQUENCE [LARGE SCALE GENOMIC DNA]</scope>
    <source>
        <strain evidence="10 11">DSM 19803</strain>
    </source>
</reference>
<evidence type="ECO:0000259" key="9">
    <source>
        <dbReference type="Pfam" id="PF13515"/>
    </source>
</evidence>
<evidence type="ECO:0000259" key="8">
    <source>
        <dbReference type="Pfam" id="PF12805"/>
    </source>
</evidence>
<evidence type="ECO:0000256" key="1">
    <source>
        <dbReference type="ARBA" id="ARBA00004651"/>
    </source>
</evidence>
<evidence type="ECO:0000256" key="4">
    <source>
        <dbReference type="ARBA" id="ARBA00022989"/>
    </source>
</evidence>
<dbReference type="EMBL" id="FNCW01000004">
    <property type="protein sequence ID" value="SDG64909.1"/>
    <property type="molecule type" value="Genomic_DNA"/>
</dbReference>
<feature type="transmembrane region" description="Helical" evidence="7">
    <location>
        <begin position="137"/>
        <end position="164"/>
    </location>
</feature>
<feature type="transmembrane region" description="Helical" evidence="7">
    <location>
        <begin position="32"/>
        <end position="54"/>
    </location>
</feature>
<dbReference type="Pfam" id="PF13515">
    <property type="entry name" value="FUSC_2"/>
    <property type="match status" value="1"/>
</dbReference>
<evidence type="ECO:0000256" key="2">
    <source>
        <dbReference type="ARBA" id="ARBA00022475"/>
    </source>
</evidence>
<feature type="transmembrane region" description="Helical" evidence="7">
    <location>
        <begin position="89"/>
        <end position="107"/>
    </location>
</feature>
<evidence type="ECO:0000256" key="3">
    <source>
        <dbReference type="ARBA" id="ARBA00022692"/>
    </source>
</evidence>
<dbReference type="AlphaFoldDB" id="A0A1G7VZR6"/>
<keyword evidence="5 7" id="KW-0472">Membrane</keyword>
<dbReference type="Pfam" id="PF12805">
    <property type="entry name" value="FUSC-like"/>
    <property type="match status" value="1"/>
</dbReference>
<sequence length="751" mass="85040">MKESIKQLELFFKSSNFDRGIRVGVALAIPFAVFYALGYFELALPVVLGAFLNAPGDMPGSRKRKVNSILISTGLTMLITAIILFTKPYLPLLLITMGVIAFFVSLLSVYGFRASLVSFSGLLAMVIAFAIDKTSTSAILIQVALMGVGGLWYLAVSLLFQVIFPNKDQNQLLSDTLQLTGEYLKLRAKLLTSTKNRDQRIQQNFSLQNQINDKHESLRETLLSARKHSGRSRYEEKQLLIFISTIKIFELIEAEQMNYETIAKIFKDKKEFLKPAKQLNKRMGNHLIRLSEVLMQRNALPDKKKLTLALTRANDSITAYLGRLKLPQAREGALILKNLYDFQEQTLEEITAIRRAMDNVKEASKVSLKRQDASQFLTLHEYRLNMILQNLRLDSTLFRHSLRLSIAMLFAYSLGLFFEIQNTYWILLTIIVIMRPSYGLTRERSKDRITGTLIGAVIAVGIVLLTQNEIVYAVLALVSLVFAFALIQQNYKWAAALITISIVFVYSFINPKALEVIQYRVIDTCIGAIIAVVANYSLLPSWEVFNLKQVLIKALKANKTYLLATQDLYRDPEDNILAYNLARKEAFLAISQLNAAFQRLTQDPKSKQKEFQLIYEMVTLHQTLIAAIASIGNFITQHQTTPASVEFNMLIQRISNTLQGALDGLEQTSTQDNIAQAKAEDAHEKLLNKYKRLAQARDENIKLGNEALDTETLHALQEAYLISNHLGWLVSLADNLKRSTKRYKETILQEE</sequence>
<keyword evidence="11" id="KW-1185">Reference proteome</keyword>
<dbReference type="InterPro" id="IPR032692">
    <property type="entry name" value="YccS_N"/>
</dbReference>
<dbReference type="InterPro" id="IPR049453">
    <property type="entry name" value="Memb_transporter_dom"/>
</dbReference>
<dbReference type="GO" id="GO:0005886">
    <property type="term" value="C:plasma membrane"/>
    <property type="evidence" value="ECO:0007669"/>
    <property type="project" value="UniProtKB-SubCell"/>
</dbReference>
<accession>A0A1G7VZR6</accession>
<evidence type="ECO:0000313" key="10">
    <source>
        <dbReference type="EMBL" id="SDG64909.1"/>
    </source>
</evidence>
<dbReference type="STRING" id="470826.SAMN04488027_104265"/>
<dbReference type="RefSeq" id="WP_093366830.1">
    <property type="nucleotide sequence ID" value="NZ_FNCW01000004.1"/>
</dbReference>